<feature type="active site" description="Nucleophile" evidence="3">
    <location>
        <position position="195"/>
    </location>
</feature>
<evidence type="ECO:0000313" key="6">
    <source>
        <dbReference type="Proteomes" id="UP000554235"/>
    </source>
</evidence>
<reference evidence="5 6" key="1">
    <citation type="submission" date="2020-01" db="EMBL/GenBank/DDBJ databases">
        <title>Identification and distribution of gene clusters putatively required for synthesis of sphingolipid metabolism inhibitors in phylogenetically diverse species of the filamentous fungus Fusarium.</title>
        <authorList>
            <person name="Kim H.-S."/>
            <person name="Busman M."/>
            <person name="Brown D.W."/>
            <person name="Divon H."/>
            <person name="Uhlig S."/>
            <person name="Proctor R.H."/>
        </authorList>
    </citation>
    <scope>NUCLEOTIDE SEQUENCE [LARGE SCALE GENOMIC DNA]</scope>
    <source>
        <strain evidence="5 6">NRRL 20459</strain>
    </source>
</reference>
<dbReference type="PANTHER" id="PTHR21661:SF39">
    <property type="entry name" value="HYDROLASE, PUTATIVE (AFU_ORTHOLOGUE AFUA_3G08960)-RELATED"/>
    <property type="match status" value="1"/>
</dbReference>
<dbReference type="OrthoDB" id="7130006at2759"/>
<dbReference type="EMBL" id="JAADYS010000368">
    <property type="protein sequence ID" value="KAF4470305.1"/>
    <property type="molecule type" value="Genomic_DNA"/>
</dbReference>
<dbReference type="Gene3D" id="3.40.50.1820">
    <property type="entry name" value="alpha/beta hydrolase"/>
    <property type="match status" value="1"/>
</dbReference>
<dbReference type="InterPro" id="IPR010497">
    <property type="entry name" value="Epoxide_hydro_N"/>
</dbReference>
<dbReference type="InterPro" id="IPR000639">
    <property type="entry name" value="Epox_hydrolase-like"/>
</dbReference>
<dbReference type="Pfam" id="PF06441">
    <property type="entry name" value="EHN"/>
    <property type="match status" value="1"/>
</dbReference>
<feature type="active site" description="Proton donor" evidence="3">
    <location>
        <position position="317"/>
    </location>
</feature>
<dbReference type="PANTHER" id="PTHR21661">
    <property type="entry name" value="EPOXIDE HYDROLASE 1-RELATED"/>
    <property type="match status" value="1"/>
</dbReference>
<dbReference type="GO" id="GO:0004301">
    <property type="term" value="F:epoxide hydrolase activity"/>
    <property type="evidence" value="ECO:0007669"/>
    <property type="project" value="TreeGrafter"/>
</dbReference>
<name>A0A8H4LIP0_9HYPO</name>
<dbReference type="SUPFAM" id="SSF53474">
    <property type="entry name" value="alpha/beta-Hydrolases"/>
    <property type="match status" value="1"/>
</dbReference>
<evidence type="ECO:0000259" key="4">
    <source>
        <dbReference type="Pfam" id="PF06441"/>
    </source>
</evidence>
<comment type="similarity">
    <text evidence="1">Belongs to the peptidase S33 family.</text>
</comment>
<feature type="domain" description="Epoxide hydrolase N-terminal" evidence="4">
    <location>
        <begin position="15"/>
        <end position="126"/>
    </location>
</feature>
<evidence type="ECO:0000256" key="3">
    <source>
        <dbReference type="PIRSR" id="PIRSR001112-1"/>
    </source>
</evidence>
<dbReference type="GO" id="GO:0097176">
    <property type="term" value="P:epoxide metabolic process"/>
    <property type="evidence" value="ECO:0007669"/>
    <property type="project" value="TreeGrafter"/>
</dbReference>
<dbReference type="PIRSF" id="PIRSF001112">
    <property type="entry name" value="Epoxide_hydrolase"/>
    <property type="match status" value="1"/>
</dbReference>
<dbReference type="Proteomes" id="UP000554235">
    <property type="component" value="Unassembled WGS sequence"/>
</dbReference>
<evidence type="ECO:0000313" key="5">
    <source>
        <dbReference type="EMBL" id="KAF4470305.1"/>
    </source>
</evidence>
<dbReference type="InterPro" id="IPR029058">
    <property type="entry name" value="AB_hydrolase_fold"/>
</dbReference>
<proteinExistence type="inferred from homology"/>
<comment type="caution">
    <text evidence="5">The sequence shown here is derived from an EMBL/GenBank/DDBJ whole genome shotgun (WGS) entry which is preliminary data.</text>
</comment>
<keyword evidence="6" id="KW-1185">Reference proteome</keyword>
<accession>A0A8H4LIP0</accession>
<keyword evidence="2 5" id="KW-0378">Hydrolase</keyword>
<feature type="active site" description="Proton acceptor" evidence="3">
    <location>
        <position position="368"/>
    </location>
</feature>
<protein>
    <submittedName>
        <fullName evidence="5">Epoxide hydrolase</fullName>
    </submittedName>
</protein>
<dbReference type="InterPro" id="IPR016292">
    <property type="entry name" value="Epoxide_hydrolase"/>
</dbReference>
<dbReference type="AlphaFoldDB" id="A0A8H4LIP0"/>
<sequence>MDGFADIPEGTQVRPKPYTFHVPEQSIADFKHLLQLSKIGPKTWENGSSKFGMTRDWLIHAKDTWLNHFDWRAYEQRINAFPNFKTVVTDPVHGDMGIHFVALFSKRADALPIMFLHGWPGSFQEFQTLLALLTEKYTPDTLPFHAIVPSLPGYALSDGPPLDNDFLLEDVARIMNQLMIDLGFGARGYVAQGGDVGSAVSRLLAASQECKAIHLNLMSAPEEEPSGVGKVTAEEAAHIEKAKKWRQSGMAYAMEHKTRPGTIGLALSSSPLALLAWIGEKYLEWVDPRKPLQLETILGLVSLYWFTDTFPRSLYPYRALWGSEYPDLGTTALGYSYFPAEITGLPAAWYKVLYPDMIRYDHNEGGGHFAALEEPQLLLGDVEDFMNRCRRIM</sequence>
<gene>
    <name evidence="5" type="ORF">FALBO_2785</name>
</gene>
<evidence type="ECO:0000256" key="2">
    <source>
        <dbReference type="ARBA" id="ARBA00022801"/>
    </source>
</evidence>
<dbReference type="PRINTS" id="PR00412">
    <property type="entry name" value="EPOXHYDRLASE"/>
</dbReference>
<evidence type="ECO:0000256" key="1">
    <source>
        <dbReference type="ARBA" id="ARBA00010088"/>
    </source>
</evidence>
<organism evidence="5 6">
    <name type="scientific">Fusarium albosuccineum</name>
    <dbReference type="NCBI Taxonomy" id="1237068"/>
    <lineage>
        <taxon>Eukaryota</taxon>
        <taxon>Fungi</taxon>
        <taxon>Dikarya</taxon>
        <taxon>Ascomycota</taxon>
        <taxon>Pezizomycotina</taxon>
        <taxon>Sordariomycetes</taxon>
        <taxon>Hypocreomycetidae</taxon>
        <taxon>Hypocreales</taxon>
        <taxon>Nectriaceae</taxon>
        <taxon>Fusarium</taxon>
        <taxon>Fusarium decemcellulare species complex</taxon>
    </lineage>
</organism>